<reference evidence="1 2" key="1">
    <citation type="submission" date="2015-12" db="EMBL/GenBank/DDBJ databases">
        <title>Genome sequence of Aneurinibacillus soli.</title>
        <authorList>
            <person name="Lee J.S."/>
            <person name="Lee K.C."/>
            <person name="Kim K.K."/>
            <person name="Lee B.W."/>
        </authorList>
    </citation>
    <scope>NUCLEOTIDE SEQUENCE [LARGE SCALE GENOMIC DNA]</scope>
    <source>
        <strain evidence="1 2">CB4</strain>
    </source>
</reference>
<accession>A0A0U5B8S9</accession>
<evidence type="ECO:0000313" key="2">
    <source>
        <dbReference type="Proteomes" id="UP000217696"/>
    </source>
</evidence>
<protein>
    <submittedName>
        <fullName evidence="1">Uncharacterized protein</fullName>
    </submittedName>
</protein>
<name>A0A0U5B8S9_9BACL</name>
<organism evidence="1 2">
    <name type="scientific">Aneurinibacillus soli</name>
    <dbReference type="NCBI Taxonomy" id="1500254"/>
    <lineage>
        <taxon>Bacteria</taxon>
        <taxon>Bacillati</taxon>
        <taxon>Bacillota</taxon>
        <taxon>Bacilli</taxon>
        <taxon>Bacillales</taxon>
        <taxon>Paenibacillaceae</taxon>
        <taxon>Aneurinibacillus group</taxon>
        <taxon>Aneurinibacillus</taxon>
    </lineage>
</organism>
<sequence length="224" mass="24719">MITSEQLARALKAAGIPADRTAVQIKRKFPETSAQEMANVLLAVYTEPPLLAPDIKKALVACRYSTTEIDAVISRLFKPLCVHRRAIFGFAGQQAITVSRNGGWVPAGNVYGPFGYAVPPVQPGAKRKWRLYAVYCDENSGGDVHVQVKFELSGGTTPVFTLPRIAGGLEWNADGYSDWFQFGNGTEQEINKGHASCFVRLNSTAPYDNHGLVYWMEIHAYDFF</sequence>
<dbReference type="AlphaFoldDB" id="A0A0U5B8S9"/>
<evidence type="ECO:0000313" key="1">
    <source>
        <dbReference type="EMBL" id="BAU29775.1"/>
    </source>
</evidence>
<dbReference type="RefSeq" id="WP_096467425.1">
    <property type="nucleotide sequence ID" value="NZ_AP017312.1"/>
</dbReference>
<keyword evidence="2" id="KW-1185">Reference proteome</keyword>
<dbReference type="KEGG" id="asoc:CB4_04012"/>
<dbReference type="EMBL" id="AP017312">
    <property type="protein sequence ID" value="BAU29775.1"/>
    <property type="molecule type" value="Genomic_DNA"/>
</dbReference>
<dbReference type="Proteomes" id="UP000217696">
    <property type="component" value="Chromosome"/>
</dbReference>
<gene>
    <name evidence="1" type="ORF">CB4_04012</name>
</gene>
<proteinExistence type="predicted"/>